<evidence type="ECO:0000313" key="1">
    <source>
        <dbReference type="EMBL" id="JAH05886.1"/>
    </source>
</evidence>
<organism evidence="1">
    <name type="scientific">Anguilla anguilla</name>
    <name type="common">European freshwater eel</name>
    <name type="synonym">Muraena anguilla</name>
    <dbReference type="NCBI Taxonomy" id="7936"/>
    <lineage>
        <taxon>Eukaryota</taxon>
        <taxon>Metazoa</taxon>
        <taxon>Chordata</taxon>
        <taxon>Craniata</taxon>
        <taxon>Vertebrata</taxon>
        <taxon>Euteleostomi</taxon>
        <taxon>Actinopterygii</taxon>
        <taxon>Neopterygii</taxon>
        <taxon>Teleostei</taxon>
        <taxon>Anguilliformes</taxon>
        <taxon>Anguillidae</taxon>
        <taxon>Anguilla</taxon>
    </lineage>
</organism>
<dbReference type="EMBL" id="GBXM01102691">
    <property type="protein sequence ID" value="JAH05886.1"/>
    <property type="molecule type" value="Transcribed_RNA"/>
</dbReference>
<protein>
    <submittedName>
        <fullName evidence="1">Uncharacterized protein</fullName>
    </submittedName>
</protein>
<name>A0A0E9PMN2_ANGAN</name>
<proteinExistence type="predicted"/>
<sequence length="34" mass="4340">MLHVTIFRIHIVLYIRELYLNEFKQWLCNNHLIR</sequence>
<accession>A0A0E9PMN2</accession>
<reference evidence="1" key="2">
    <citation type="journal article" date="2015" name="Fish Shellfish Immunol.">
        <title>Early steps in the European eel (Anguilla anguilla)-Vibrio vulnificus interaction in the gills: Role of the RtxA13 toxin.</title>
        <authorList>
            <person name="Callol A."/>
            <person name="Pajuelo D."/>
            <person name="Ebbesson L."/>
            <person name="Teles M."/>
            <person name="MacKenzie S."/>
            <person name="Amaro C."/>
        </authorList>
    </citation>
    <scope>NUCLEOTIDE SEQUENCE</scope>
</reference>
<dbReference type="EMBL" id="GBXM01097635">
    <property type="protein sequence ID" value="JAH10942.1"/>
    <property type="molecule type" value="Transcribed_RNA"/>
</dbReference>
<dbReference type="AlphaFoldDB" id="A0A0E9PMN2"/>
<reference evidence="1" key="1">
    <citation type="submission" date="2014-11" db="EMBL/GenBank/DDBJ databases">
        <authorList>
            <person name="Amaro Gonzalez C."/>
        </authorList>
    </citation>
    <scope>NUCLEOTIDE SEQUENCE</scope>
</reference>